<sequence>MGQGRGIGGARVTCLAQYFSTADLIGDVERPFALIAEKVLAVDAY</sequence>
<proteinExistence type="predicted"/>
<accession>B8IVI8</accession>
<keyword evidence="2" id="KW-1185">Reference proteome</keyword>
<dbReference type="HOGENOM" id="CLU_3201933_0_0_5"/>
<dbReference type="Proteomes" id="UP000008207">
    <property type="component" value="Plasmid pMNOD01"/>
</dbReference>
<evidence type="ECO:0000313" key="2">
    <source>
        <dbReference type="Proteomes" id="UP000008207"/>
    </source>
</evidence>
<name>B8IVI8_METNO</name>
<geneLocation type="plasmid" evidence="1 2">
    <name>pMNOD01</name>
</geneLocation>
<organism evidence="1 2">
    <name type="scientific">Methylobacterium nodulans (strain LMG 21967 / CNCM I-2342 / ORS 2060)</name>
    <dbReference type="NCBI Taxonomy" id="460265"/>
    <lineage>
        <taxon>Bacteria</taxon>
        <taxon>Pseudomonadati</taxon>
        <taxon>Pseudomonadota</taxon>
        <taxon>Alphaproteobacteria</taxon>
        <taxon>Hyphomicrobiales</taxon>
        <taxon>Methylobacteriaceae</taxon>
        <taxon>Methylobacterium</taxon>
    </lineage>
</organism>
<reference evidence="2" key="1">
    <citation type="submission" date="2009-01" db="EMBL/GenBank/DDBJ databases">
        <title>Complete sequence of plasmid 1 of Methylobacterium nodulans ORS 2060.</title>
        <authorList>
            <consortium name="US DOE Joint Genome Institute"/>
            <person name="Lucas S."/>
            <person name="Copeland A."/>
            <person name="Lapidus A."/>
            <person name="Glavina del Rio T."/>
            <person name="Dalin E."/>
            <person name="Tice H."/>
            <person name="Bruce D."/>
            <person name="Goodwin L."/>
            <person name="Pitluck S."/>
            <person name="Sims D."/>
            <person name="Brettin T."/>
            <person name="Detter J.C."/>
            <person name="Han C."/>
            <person name="Larimer F."/>
            <person name="Land M."/>
            <person name="Hauser L."/>
            <person name="Kyrpides N."/>
            <person name="Ivanova N."/>
            <person name="Marx C.J."/>
            <person name="Richardson P."/>
        </authorList>
    </citation>
    <scope>NUCLEOTIDE SEQUENCE [LARGE SCALE GENOMIC DNA]</scope>
    <source>
        <strain evidence="2">LMG 21967 / CNCM I-2342 / ORS 2060</strain>
        <plasmid evidence="2">Plasmid pMNOD01</plasmid>
    </source>
</reference>
<dbReference type="EMBL" id="CP001350">
    <property type="protein sequence ID" value="ACL62428.1"/>
    <property type="molecule type" value="Genomic_DNA"/>
</dbReference>
<evidence type="ECO:0000313" key="1">
    <source>
        <dbReference type="EMBL" id="ACL62428.1"/>
    </source>
</evidence>
<dbReference type="AlphaFoldDB" id="B8IVI8"/>
<protein>
    <submittedName>
        <fullName evidence="1">Uncharacterized protein</fullName>
    </submittedName>
</protein>
<gene>
    <name evidence="1" type="ordered locus">Mnod_8281</name>
</gene>
<dbReference type="KEGG" id="mno:Mnod_8281"/>
<keyword evidence="1" id="KW-0614">Plasmid</keyword>